<dbReference type="Pfam" id="PF00561">
    <property type="entry name" value="Abhydrolase_1"/>
    <property type="match status" value="1"/>
</dbReference>
<name>A0A0C6P7E0_BORBO</name>
<dbReference type="PANTHER" id="PTHR47751:SF2">
    <property type="entry name" value="DLTD N-TERMINAL DOMAIN PROTEIN (AFU_ORTHOLOGUE AFUA_8G00380)-RELATED"/>
    <property type="match status" value="1"/>
</dbReference>
<reference evidence="2 3" key="1">
    <citation type="journal article" date="2012" name="BMC Genomics">
        <title>Comparative genomics of the classical Bordetella subspecies: the evolution and exchange of virulence-associated diversity amongst closely related pathogens.</title>
        <authorList>
            <person name="Park J."/>
            <person name="Zhang Y."/>
            <person name="Buboltz A.M."/>
            <person name="Zhang X."/>
            <person name="Schuster S.C."/>
            <person name="Ahuja U."/>
            <person name="Liu M."/>
            <person name="Miller J.F."/>
            <person name="Sebaihia M."/>
            <person name="Bentley S.D."/>
            <person name="Parkhill J."/>
            <person name="Harvill E.T."/>
        </authorList>
    </citation>
    <scope>NUCLEOTIDE SEQUENCE [LARGE SCALE GENOMIC DNA]</scope>
    <source>
        <strain evidence="2 3">253</strain>
    </source>
</reference>
<accession>A0A0C6P7E0</accession>
<evidence type="ECO:0000313" key="2">
    <source>
        <dbReference type="EMBL" id="CCJ55463.1"/>
    </source>
</evidence>
<dbReference type="InterPro" id="IPR029058">
    <property type="entry name" value="AB_hydrolase_fold"/>
</dbReference>
<protein>
    <recommendedName>
        <fullName evidence="1">AB hydrolase-1 domain-containing protein</fullName>
    </recommendedName>
</protein>
<proteinExistence type="predicted"/>
<dbReference type="Gene3D" id="3.40.50.1820">
    <property type="entry name" value="alpha/beta hydrolase"/>
    <property type="match status" value="1"/>
</dbReference>
<sequence>MRSRSARFYSDGLKLAGTLFVPDDYEPGQKRPAVLICHGRFAIKEWVPSRWTPHFLAAGYVCMVFDYRNLGESEGTPGRIIPDEEVRDARHALTYLQCQPEVDPARIGALGWGLGGGVAVSAAAHDARIKAVVCASGVANGGRYGRVGMSDAAWAARQEQIAADRRERVLTGRSARLPRTEILGRPDAQRAERHERQNWIDSLVAAVGPERAADPAKLGIPDEITLESMEALYDFAPDAVVDRIAPRPLLIVHARDDHEFPFEHAADMYERAAQPKQLIAVEDGGHLDWIDPAHPSQQVYVPQVVAWMQAQLPIDA</sequence>
<gene>
    <name evidence="2" type="ORF">BN112_3549</name>
</gene>
<evidence type="ECO:0000313" key="3">
    <source>
        <dbReference type="Proteomes" id="UP000007564"/>
    </source>
</evidence>
<dbReference type="InterPro" id="IPR051411">
    <property type="entry name" value="Polyketide_trans_af380"/>
</dbReference>
<evidence type="ECO:0000259" key="1">
    <source>
        <dbReference type="Pfam" id="PF00561"/>
    </source>
</evidence>
<organism evidence="2 3">
    <name type="scientific">Bordetella bronchiseptica 253</name>
    <dbReference type="NCBI Taxonomy" id="568707"/>
    <lineage>
        <taxon>Bacteria</taxon>
        <taxon>Pseudomonadati</taxon>
        <taxon>Pseudomonadota</taxon>
        <taxon>Betaproteobacteria</taxon>
        <taxon>Burkholderiales</taxon>
        <taxon>Alcaligenaceae</taxon>
        <taxon>Bordetella</taxon>
    </lineage>
</organism>
<dbReference type="Gene3D" id="1.10.10.800">
    <property type="match status" value="1"/>
</dbReference>
<dbReference type="AlphaFoldDB" id="A0A0C6P7E0"/>
<feature type="domain" description="AB hydrolase-1" evidence="1">
    <location>
        <begin position="32"/>
        <end position="290"/>
    </location>
</feature>
<dbReference type="RefSeq" id="WP_015064793.1">
    <property type="nucleotide sequence ID" value="NC_019382.1"/>
</dbReference>
<dbReference type="Proteomes" id="UP000007564">
    <property type="component" value="Chromosome"/>
</dbReference>
<dbReference type="EMBL" id="HE965806">
    <property type="protein sequence ID" value="CCJ55463.1"/>
    <property type="molecule type" value="Genomic_DNA"/>
</dbReference>
<dbReference type="PANTHER" id="PTHR47751">
    <property type="entry name" value="SUPERFAMILY HYDROLASE, PUTATIVE (AFU_ORTHOLOGUE AFUA_2G16580)-RELATED"/>
    <property type="match status" value="1"/>
</dbReference>
<dbReference type="HOGENOM" id="CLU_048587_1_1_4"/>
<dbReference type="KEGG" id="bbh:BN112_3549"/>
<dbReference type="SUPFAM" id="SSF53474">
    <property type="entry name" value="alpha/beta-Hydrolases"/>
    <property type="match status" value="1"/>
</dbReference>
<dbReference type="OrthoDB" id="9805123at2"/>
<dbReference type="InterPro" id="IPR000073">
    <property type="entry name" value="AB_hydrolase_1"/>
</dbReference>